<feature type="non-terminal residue" evidence="9">
    <location>
        <position position="1"/>
    </location>
</feature>
<gene>
    <name evidence="9" type="ORF">PSTT_08339</name>
</gene>
<comment type="caution">
    <text evidence="9">The sequence shown here is derived from an EMBL/GenBank/DDBJ whole genome shotgun (WGS) entry which is preliminary data.</text>
</comment>
<dbReference type="Gene3D" id="1.20.1250.20">
    <property type="entry name" value="MFS general substrate transporter like domains"/>
    <property type="match status" value="1"/>
</dbReference>
<evidence type="ECO:0000259" key="8">
    <source>
        <dbReference type="PROSITE" id="PS50850"/>
    </source>
</evidence>
<dbReference type="GO" id="GO:0022857">
    <property type="term" value="F:transmembrane transporter activity"/>
    <property type="evidence" value="ECO:0007669"/>
    <property type="project" value="InterPro"/>
</dbReference>
<name>A0A2S4VCV6_9BASI</name>
<proteinExistence type="predicted"/>
<dbReference type="AlphaFoldDB" id="A0A2S4VCV6"/>
<accession>A0A2S4VCV6</accession>
<dbReference type="Pfam" id="PF07690">
    <property type="entry name" value="MFS_1"/>
    <property type="match status" value="1"/>
</dbReference>
<feature type="compositionally biased region" description="Basic and acidic residues" evidence="6">
    <location>
        <begin position="636"/>
        <end position="653"/>
    </location>
</feature>
<feature type="transmembrane region" description="Helical" evidence="7">
    <location>
        <begin position="380"/>
        <end position="400"/>
    </location>
</feature>
<evidence type="ECO:0000256" key="3">
    <source>
        <dbReference type="ARBA" id="ARBA00022692"/>
    </source>
</evidence>
<evidence type="ECO:0000256" key="6">
    <source>
        <dbReference type="SAM" id="MobiDB-lite"/>
    </source>
</evidence>
<keyword evidence="10" id="KW-1185">Reference proteome</keyword>
<evidence type="ECO:0000256" key="4">
    <source>
        <dbReference type="ARBA" id="ARBA00022989"/>
    </source>
</evidence>
<evidence type="ECO:0000256" key="1">
    <source>
        <dbReference type="ARBA" id="ARBA00004141"/>
    </source>
</evidence>
<feature type="transmembrane region" description="Helical" evidence="7">
    <location>
        <begin position="445"/>
        <end position="464"/>
    </location>
</feature>
<feature type="region of interest" description="Disordered" evidence="6">
    <location>
        <begin position="1"/>
        <end position="64"/>
    </location>
</feature>
<evidence type="ECO:0000313" key="10">
    <source>
        <dbReference type="Proteomes" id="UP000239156"/>
    </source>
</evidence>
<feature type="domain" description="Major facilitator superfamily (MFS) profile" evidence="8">
    <location>
        <begin position="102"/>
        <end position="619"/>
    </location>
</feature>
<sequence length="653" mass="71499">IFPLETEANREQVFMSTNDGAPSKSPIKSILNRHSSRNSLKSYATRSISSPQSHHESTPKKPKESFSTLNPIIHFFTPPHSPKIPNMPHDEPQPISVARALAMIFICVTAFIVSNATSLSLNLLIPSIQRELDIEASDLQWVSSGFPLGFGSCLLLFGRLADIYGHKRFIQLGTSFYALASLGCALSRTSIQLSILRVFQGLGAAATAPSLIGVLGNHLEPESTLKRVGFACLSAGAPLGGTFGLLVGGFITEGTGPGWRSFFYLCAAAAIGVCVSATFIIPKDKVVEKEASIDWLGGILIISGLTLLTFALGISSREGWNRVIVLLPFISSILILTGFVFWQKVLEERLDQSLLAGEAWNMTTQPILKLDLFRRDHRQFSIVLIVVCLLWFGFVIQNFFFHQYLQDFLGLDLTQSVIRFIPMLVLGLVLNIAFGFLSHIIPAQLLMVLGCAGTAISCLLSAIMDPSASYWRYNFASVALSVVGPDFVVRQSENLNFKLGALLHLKSFSNADFCNRDNPFRQAVTGGAFHTFAHSILINLFVESLRSEMGNAIGLSLATLLQIQVTRARSREEGVTVVDDLTVASPEAFLEGLRAGFWLCFASLCLATLLSLIFLRKLKLLGSKKKKNVDSSSSSIEEKGQQKMENEEISEIK</sequence>
<organism evidence="9 10">
    <name type="scientific">Puccinia striiformis</name>
    <dbReference type="NCBI Taxonomy" id="27350"/>
    <lineage>
        <taxon>Eukaryota</taxon>
        <taxon>Fungi</taxon>
        <taxon>Dikarya</taxon>
        <taxon>Basidiomycota</taxon>
        <taxon>Pucciniomycotina</taxon>
        <taxon>Pucciniomycetes</taxon>
        <taxon>Pucciniales</taxon>
        <taxon>Pucciniaceae</taxon>
        <taxon>Puccinia</taxon>
    </lineage>
</organism>
<keyword evidence="4 7" id="KW-1133">Transmembrane helix</keyword>
<feature type="transmembrane region" description="Helical" evidence="7">
    <location>
        <begin position="97"/>
        <end position="119"/>
    </location>
</feature>
<feature type="transmembrane region" description="Helical" evidence="7">
    <location>
        <begin position="262"/>
        <end position="281"/>
    </location>
</feature>
<feature type="transmembrane region" description="Helical" evidence="7">
    <location>
        <begin position="293"/>
        <end position="314"/>
    </location>
</feature>
<dbReference type="Gene3D" id="1.20.1720.10">
    <property type="entry name" value="Multidrug resistance protein D"/>
    <property type="match status" value="1"/>
</dbReference>
<feature type="transmembrane region" description="Helical" evidence="7">
    <location>
        <begin position="420"/>
        <end position="438"/>
    </location>
</feature>
<feature type="transmembrane region" description="Helical" evidence="7">
    <location>
        <begin position="595"/>
        <end position="615"/>
    </location>
</feature>
<protein>
    <recommendedName>
        <fullName evidence="8">Major facilitator superfamily (MFS) profile domain-containing protein</fullName>
    </recommendedName>
</protein>
<dbReference type="VEuPathDB" id="FungiDB:PSHT_02672"/>
<keyword evidence="2" id="KW-0813">Transport</keyword>
<dbReference type="Proteomes" id="UP000239156">
    <property type="component" value="Unassembled WGS sequence"/>
</dbReference>
<dbReference type="GO" id="GO:0016020">
    <property type="term" value="C:membrane"/>
    <property type="evidence" value="ECO:0007669"/>
    <property type="project" value="UniProtKB-SubCell"/>
</dbReference>
<dbReference type="PANTHER" id="PTHR42718">
    <property type="entry name" value="MAJOR FACILITATOR SUPERFAMILY MULTIDRUG TRANSPORTER MFSC"/>
    <property type="match status" value="1"/>
</dbReference>
<dbReference type="InterPro" id="IPR036259">
    <property type="entry name" value="MFS_trans_sf"/>
</dbReference>
<dbReference type="InterPro" id="IPR011701">
    <property type="entry name" value="MFS"/>
</dbReference>
<dbReference type="InterPro" id="IPR020846">
    <property type="entry name" value="MFS_dom"/>
</dbReference>
<feature type="compositionally biased region" description="Polar residues" evidence="6">
    <location>
        <begin position="37"/>
        <end position="52"/>
    </location>
</feature>
<reference evidence="9" key="1">
    <citation type="submission" date="2017-12" db="EMBL/GenBank/DDBJ databases">
        <title>Gene loss provides genomic basis for host adaptation in cereal stripe rust fungi.</title>
        <authorList>
            <person name="Xia C."/>
        </authorList>
    </citation>
    <scope>NUCLEOTIDE SEQUENCE [LARGE SCALE GENOMIC DNA]</scope>
    <source>
        <strain evidence="9">93-210</strain>
    </source>
</reference>
<feature type="compositionally biased region" description="Basic and acidic residues" evidence="6">
    <location>
        <begin position="53"/>
        <end position="64"/>
    </location>
</feature>
<feature type="transmembrane region" description="Helical" evidence="7">
    <location>
        <begin position="228"/>
        <end position="250"/>
    </location>
</feature>
<dbReference type="PROSITE" id="PS50850">
    <property type="entry name" value="MFS"/>
    <property type="match status" value="1"/>
</dbReference>
<keyword evidence="3 7" id="KW-0812">Transmembrane</keyword>
<comment type="subcellular location">
    <subcellularLocation>
        <location evidence="1">Membrane</location>
        <topology evidence="1">Multi-pass membrane protein</topology>
    </subcellularLocation>
</comment>
<feature type="region of interest" description="Disordered" evidence="6">
    <location>
        <begin position="624"/>
        <end position="653"/>
    </location>
</feature>
<feature type="transmembrane region" description="Helical" evidence="7">
    <location>
        <begin position="139"/>
        <end position="157"/>
    </location>
</feature>
<evidence type="ECO:0000256" key="7">
    <source>
        <dbReference type="SAM" id="Phobius"/>
    </source>
</evidence>
<keyword evidence="5 7" id="KW-0472">Membrane</keyword>
<feature type="transmembrane region" description="Helical" evidence="7">
    <location>
        <begin position="320"/>
        <end position="342"/>
    </location>
</feature>
<dbReference type="PANTHER" id="PTHR42718:SF9">
    <property type="entry name" value="MAJOR FACILITATOR SUPERFAMILY MULTIDRUG TRANSPORTER MFSC"/>
    <property type="match status" value="1"/>
</dbReference>
<dbReference type="VEuPathDB" id="FungiDB:PSTT_08339"/>
<dbReference type="EMBL" id="PKSL01000075">
    <property type="protein sequence ID" value="POW07373.1"/>
    <property type="molecule type" value="Genomic_DNA"/>
</dbReference>
<dbReference type="SUPFAM" id="SSF103473">
    <property type="entry name" value="MFS general substrate transporter"/>
    <property type="match status" value="1"/>
</dbReference>
<evidence type="ECO:0000256" key="5">
    <source>
        <dbReference type="ARBA" id="ARBA00023136"/>
    </source>
</evidence>
<evidence type="ECO:0000313" key="9">
    <source>
        <dbReference type="EMBL" id="POW07373.1"/>
    </source>
</evidence>
<evidence type="ECO:0000256" key="2">
    <source>
        <dbReference type="ARBA" id="ARBA00022448"/>
    </source>
</evidence>